<keyword evidence="2" id="KW-1133">Transmembrane helix</keyword>
<reference evidence="3 4" key="1">
    <citation type="submission" date="2019-06" db="EMBL/GenBank/DDBJ databases">
        <title>Draft genome sequence of Actinomyces oris CCUG 34288T.</title>
        <authorList>
            <person name="Salva-Serra F."/>
            <person name="Cardew S."/>
            <person name="Moore E."/>
        </authorList>
    </citation>
    <scope>NUCLEOTIDE SEQUENCE [LARGE SCALE GENOMIC DNA]</scope>
    <source>
        <strain evidence="3 4">CCUG 34288</strain>
    </source>
</reference>
<dbReference type="EMBL" id="VICC01000001">
    <property type="protein sequence ID" value="TQD63112.1"/>
    <property type="molecule type" value="Genomic_DNA"/>
</dbReference>
<comment type="caution">
    <text evidence="3">The sequence shown here is derived from an EMBL/GenBank/DDBJ whole genome shotgun (WGS) entry which is preliminary data.</text>
</comment>
<evidence type="ECO:0000313" key="4">
    <source>
        <dbReference type="Proteomes" id="UP000317942"/>
    </source>
</evidence>
<feature type="transmembrane region" description="Helical" evidence="2">
    <location>
        <begin position="126"/>
        <end position="143"/>
    </location>
</feature>
<evidence type="ECO:0000313" key="3">
    <source>
        <dbReference type="EMBL" id="TQD63112.1"/>
    </source>
</evidence>
<accession>A0A508BXW3</accession>
<feature type="region of interest" description="Disordered" evidence="1">
    <location>
        <begin position="233"/>
        <end position="260"/>
    </location>
</feature>
<dbReference type="GeneID" id="64213741"/>
<dbReference type="RefSeq" id="WP_141405801.1">
    <property type="nucleotide sequence ID" value="NZ_CP066060.1"/>
</dbReference>
<sequence length="260" mass="27815">MKSNDSLQQVRPPFAMALTAVFASLLASTTSADHPGNPLILIPLLMLLPWVTWNHPPSLATSGAMLLTVSILAPYSSDGPSDLYLAYRTLWFFAGLLLGAALALIMGERIRSWHPHIRGWRYTLHPARIAAATTGIIVVLALFKPSPQSSQIEQTQAATNNDTVIFWLAAGLFITLLASISPTATMICLIAFISIHGVTTHAPFPNASAVFILILFTPAIIGPLFLPRDLTAHEAEESDTSTDASAIPPPTSEASPKEAS</sequence>
<name>A0A508BXW3_9ACTO</name>
<evidence type="ECO:0000256" key="2">
    <source>
        <dbReference type="SAM" id="Phobius"/>
    </source>
</evidence>
<evidence type="ECO:0000256" key="1">
    <source>
        <dbReference type="SAM" id="MobiDB-lite"/>
    </source>
</evidence>
<keyword evidence="2" id="KW-0472">Membrane</keyword>
<feature type="transmembrane region" description="Helical" evidence="2">
    <location>
        <begin position="85"/>
        <end position="106"/>
    </location>
</feature>
<proteinExistence type="predicted"/>
<gene>
    <name evidence="3" type="ORF">FK267_00455</name>
</gene>
<dbReference type="Proteomes" id="UP000317942">
    <property type="component" value="Unassembled WGS sequence"/>
</dbReference>
<protein>
    <submittedName>
        <fullName evidence="3">Uncharacterized protein</fullName>
    </submittedName>
</protein>
<feature type="transmembrane region" description="Helical" evidence="2">
    <location>
        <begin position="207"/>
        <end position="226"/>
    </location>
</feature>
<dbReference type="AlphaFoldDB" id="A0A508BXW3"/>
<feature type="transmembrane region" description="Helical" evidence="2">
    <location>
        <begin position="56"/>
        <end position="73"/>
    </location>
</feature>
<organism evidence="3 4">
    <name type="scientific">Actinomyces oris</name>
    <dbReference type="NCBI Taxonomy" id="544580"/>
    <lineage>
        <taxon>Bacteria</taxon>
        <taxon>Bacillati</taxon>
        <taxon>Actinomycetota</taxon>
        <taxon>Actinomycetes</taxon>
        <taxon>Actinomycetales</taxon>
        <taxon>Actinomycetaceae</taxon>
        <taxon>Actinomyces</taxon>
    </lineage>
</organism>
<feature type="transmembrane region" description="Helical" evidence="2">
    <location>
        <begin position="164"/>
        <end position="195"/>
    </location>
</feature>
<keyword evidence="2" id="KW-0812">Transmembrane</keyword>